<dbReference type="Proteomes" id="UP001058072">
    <property type="component" value="Chromosome"/>
</dbReference>
<dbReference type="Proteomes" id="UP001058016">
    <property type="component" value="Chromosome"/>
</dbReference>
<organism evidence="10 12">
    <name type="scientific">Turicibacter bilis</name>
    <dbReference type="NCBI Taxonomy" id="2735723"/>
    <lineage>
        <taxon>Bacteria</taxon>
        <taxon>Bacillati</taxon>
        <taxon>Bacillota</taxon>
        <taxon>Erysipelotrichia</taxon>
        <taxon>Erysipelotrichales</taxon>
        <taxon>Turicibacteraceae</taxon>
        <taxon>Turicibacter</taxon>
    </lineage>
</organism>
<dbReference type="GO" id="GO:0005886">
    <property type="term" value="C:plasma membrane"/>
    <property type="evidence" value="ECO:0007669"/>
    <property type="project" value="UniProtKB-SubCell"/>
</dbReference>
<dbReference type="RefSeq" id="WP_212724135.1">
    <property type="nucleotide sequence ID" value="NZ_CP071249.1"/>
</dbReference>
<dbReference type="AlphaFoldDB" id="A0A9Q9CH24"/>
<keyword evidence="5 8" id="KW-1133">Transmembrane helix</keyword>
<feature type="transmembrane region" description="Helical" evidence="8">
    <location>
        <begin position="255"/>
        <end position="288"/>
    </location>
</feature>
<evidence type="ECO:0000313" key="11">
    <source>
        <dbReference type="Proteomes" id="UP001058016"/>
    </source>
</evidence>
<dbReference type="PANTHER" id="PTHR32024:SF1">
    <property type="entry name" value="KTR SYSTEM POTASSIUM UPTAKE PROTEIN B"/>
    <property type="match status" value="1"/>
</dbReference>
<keyword evidence="4 8" id="KW-0812">Transmembrane</keyword>
<protein>
    <submittedName>
        <fullName evidence="10">H(+)-transporting ATPase</fullName>
    </submittedName>
</protein>
<dbReference type="PANTHER" id="PTHR32024">
    <property type="entry name" value="TRK SYSTEM POTASSIUM UPTAKE PROTEIN TRKG-RELATED"/>
    <property type="match status" value="1"/>
</dbReference>
<keyword evidence="7 8" id="KW-0472">Membrane</keyword>
<evidence type="ECO:0000313" key="9">
    <source>
        <dbReference type="EMBL" id="UUF07181.1"/>
    </source>
</evidence>
<feature type="transmembrane region" description="Helical" evidence="8">
    <location>
        <begin position="189"/>
        <end position="207"/>
    </location>
</feature>
<evidence type="ECO:0000256" key="2">
    <source>
        <dbReference type="ARBA" id="ARBA00022448"/>
    </source>
</evidence>
<sequence>MFYLNKLRPVQYVVILFLSVILIGALILSLPITHMDGKEVTYIDALFTSISAVCVTGLVAVDISEYFNLFGRIIIAVLIQIGGLGVTSIGAIFILIAQRKFGLYQRLLLMEGLNLNSLSGSVRLIKYVLKFTLIVELIGMVLSFIVFSKDYPFWSALGISAFHSVATFNNSGLDILDGSHSLLVYRENVLLYVTTIGLSLIGGFGFVPMIEIYSKRQFRKFSLDTKVIMIMTSLLIGIGTLLLMVTEHFSLSDALFYSISACTAGITMLPISNFSSASLLILMILMFIGTSPGSTGGGIKTTTFFTIIQSIKGIATNTPVTAFKRRIPTDSIIKAFSIFCLAISINIVSTLVILFLESDFTFTEVLFEVVSATATIGLSLGITSELGDFSKLILGITMFIGRVGPLSIACIWSYQKMAPRFNYPEEQVTIG</sequence>
<evidence type="ECO:0000313" key="12">
    <source>
        <dbReference type="Proteomes" id="UP001058072"/>
    </source>
</evidence>
<evidence type="ECO:0000256" key="5">
    <source>
        <dbReference type="ARBA" id="ARBA00022989"/>
    </source>
</evidence>
<evidence type="ECO:0000256" key="4">
    <source>
        <dbReference type="ARBA" id="ARBA00022692"/>
    </source>
</evidence>
<evidence type="ECO:0000256" key="6">
    <source>
        <dbReference type="ARBA" id="ARBA00023065"/>
    </source>
</evidence>
<name>A0A9Q9CH24_9FIRM</name>
<dbReference type="InterPro" id="IPR003445">
    <property type="entry name" value="Cat_transpt"/>
</dbReference>
<feature type="transmembrane region" description="Helical" evidence="8">
    <location>
        <begin position="73"/>
        <end position="97"/>
    </location>
</feature>
<feature type="transmembrane region" description="Helical" evidence="8">
    <location>
        <begin position="127"/>
        <end position="147"/>
    </location>
</feature>
<dbReference type="EMBL" id="CP071249">
    <property type="protein sequence ID" value="UUF07181.1"/>
    <property type="molecule type" value="Genomic_DNA"/>
</dbReference>
<evidence type="ECO:0000256" key="7">
    <source>
        <dbReference type="ARBA" id="ARBA00023136"/>
    </source>
</evidence>
<evidence type="ECO:0000313" key="10">
    <source>
        <dbReference type="EMBL" id="UUF08403.1"/>
    </source>
</evidence>
<dbReference type="Pfam" id="PF02386">
    <property type="entry name" value="TrkH"/>
    <property type="match status" value="1"/>
</dbReference>
<keyword evidence="2" id="KW-0813">Transport</keyword>
<feature type="transmembrane region" description="Helical" evidence="8">
    <location>
        <begin position="42"/>
        <end position="61"/>
    </location>
</feature>
<keyword evidence="3" id="KW-1003">Cell membrane</keyword>
<proteinExistence type="predicted"/>
<keyword evidence="6" id="KW-0406">Ion transport</keyword>
<feature type="transmembrane region" description="Helical" evidence="8">
    <location>
        <begin position="392"/>
        <end position="414"/>
    </location>
</feature>
<feature type="transmembrane region" description="Helical" evidence="8">
    <location>
        <begin position="227"/>
        <end position="249"/>
    </location>
</feature>
<gene>
    <name evidence="9" type="ORF">J0J69_06765</name>
    <name evidence="10" type="ORF">J0J70_12680</name>
</gene>
<evidence type="ECO:0000256" key="1">
    <source>
        <dbReference type="ARBA" id="ARBA00004651"/>
    </source>
</evidence>
<accession>A0A9Q9CH24</accession>
<keyword evidence="11" id="KW-1185">Reference proteome</keyword>
<evidence type="ECO:0000256" key="8">
    <source>
        <dbReference type="SAM" id="Phobius"/>
    </source>
</evidence>
<feature type="transmembrane region" description="Helical" evidence="8">
    <location>
        <begin position="332"/>
        <end position="356"/>
    </location>
</feature>
<comment type="subcellular location">
    <subcellularLocation>
        <location evidence="1">Cell membrane</location>
        <topology evidence="1">Multi-pass membrane protein</topology>
    </subcellularLocation>
</comment>
<evidence type="ECO:0000256" key="3">
    <source>
        <dbReference type="ARBA" id="ARBA00022475"/>
    </source>
</evidence>
<dbReference type="GO" id="GO:0008324">
    <property type="term" value="F:monoatomic cation transmembrane transporter activity"/>
    <property type="evidence" value="ECO:0007669"/>
    <property type="project" value="InterPro"/>
</dbReference>
<feature type="transmembrane region" description="Helical" evidence="8">
    <location>
        <begin position="12"/>
        <end position="30"/>
    </location>
</feature>
<dbReference type="GO" id="GO:0030001">
    <property type="term" value="P:metal ion transport"/>
    <property type="evidence" value="ECO:0007669"/>
    <property type="project" value="UniProtKB-ARBA"/>
</dbReference>
<dbReference type="EMBL" id="CP071250">
    <property type="protein sequence ID" value="UUF08403.1"/>
    <property type="molecule type" value="Genomic_DNA"/>
</dbReference>
<reference evidence="10 11" key="1">
    <citation type="submission" date="2021-03" db="EMBL/GenBank/DDBJ databases">
        <title>Comparative Genomics and Metabolomics in the genus Turicibacter.</title>
        <authorList>
            <person name="Maki J."/>
            <person name="Looft T."/>
        </authorList>
    </citation>
    <scope>NUCLEOTIDE SEQUENCE</scope>
    <source>
        <strain evidence="10">ISU324</strain>
        <strain evidence="9 11">MMM721</strain>
    </source>
</reference>